<dbReference type="InterPro" id="IPR046161">
    <property type="entry name" value="DUF6163"/>
</dbReference>
<comment type="caution">
    <text evidence="2">The sequence shown here is derived from an EMBL/GenBank/DDBJ whole genome shotgun (WGS) entry which is preliminary data.</text>
</comment>
<feature type="transmembrane region" description="Helical" evidence="1">
    <location>
        <begin position="19"/>
        <end position="43"/>
    </location>
</feature>
<dbReference type="Proteomes" id="UP001196509">
    <property type="component" value="Unassembled WGS sequence"/>
</dbReference>
<gene>
    <name evidence="2" type="ORF">K1W69_21010</name>
</gene>
<organism evidence="2 3">
    <name type="scientific">Flavimaribacter sediminis</name>
    <dbReference type="NCBI Taxonomy" id="2865987"/>
    <lineage>
        <taxon>Bacteria</taxon>
        <taxon>Pseudomonadati</taxon>
        <taxon>Pseudomonadota</taxon>
        <taxon>Alphaproteobacteria</taxon>
        <taxon>Hyphomicrobiales</taxon>
        <taxon>Rhizobiaceae</taxon>
        <taxon>Flavimaribacter</taxon>
    </lineage>
</organism>
<keyword evidence="1" id="KW-0472">Membrane</keyword>
<feature type="transmembrane region" description="Helical" evidence="1">
    <location>
        <begin position="102"/>
        <end position="123"/>
    </location>
</feature>
<keyword evidence="3" id="KW-1185">Reference proteome</keyword>
<keyword evidence="1" id="KW-0812">Transmembrane</keyword>
<evidence type="ECO:0008006" key="4">
    <source>
        <dbReference type="Google" id="ProtNLM"/>
    </source>
</evidence>
<sequence length="136" mass="15035">MPPRPTAAETVFDIFQRIVAFYCLGAGLWYWSLLIGVYGGGAWRFDVLPSHWKAAVAILAVLWPVAGIGLWMLVSWGPVVWIVAAAAESLMYGGFSSLYGNYWYLLAIHCVVAATYVILRLIIYFNPRGEMGGSNI</sequence>
<feature type="transmembrane region" description="Helical" evidence="1">
    <location>
        <begin position="55"/>
        <end position="82"/>
    </location>
</feature>
<dbReference type="Pfam" id="PF19660">
    <property type="entry name" value="DUF6163"/>
    <property type="match status" value="1"/>
</dbReference>
<keyword evidence="1" id="KW-1133">Transmembrane helix</keyword>
<proteinExistence type="predicted"/>
<accession>A0AAE2ZRS5</accession>
<evidence type="ECO:0000313" key="2">
    <source>
        <dbReference type="EMBL" id="MBW8639687.1"/>
    </source>
</evidence>
<dbReference type="AlphaFoldDB" id="A0AAE2ZRS5"/>
<reference evidence="2" key="1">
    <citation type="submission" date="2021-08" db="EMBL/GenBank/DDBJ databases">
        <title>Hoeflea bacterium WL0058 sp. nov., isolated from the sediment.</title>
        <authorList>
            <person name="Wang L."/>
            <person name="Zhang D."/>
        </authorList>
    </citation>
    <scope>NUCLEOTIDE SEQUENCE</scope>
    <source>
        <strain evidence="2">WL0058</strain>
    </source>
</reference>
<name>A0AAE2ZRS5_9HYPH</name>
<protein>
    <recommendedName>
        <fullName evidence="4">Transmembrane protein</fullName>
    </recommendedName>
</protein>
<dbReference type="EMBL" id="JAICBX010000004">
    <property type="protein sequence ID" value="MBW8639687.1"/>
    <property type="molecule type" value="Genomic_DNA"/>
</dbReference>
<evidence type="ECO:0000313" key="3">
    <source>
        <dbReference type="Proteomes" id="UP001196509"/>
    </source>
</evidence>
<evidence type="ECO:0000256" key="1">
    <source>
        <dbReference type="SAM" id="Phobius"/>
    </source>
</evidence>